<evidence type="ECO:0000259" key="3">
    <source>
        <dbReference type="Pfam" id="PF21447"/>
    </source>
</evidence>
<dbReference type="AlphaFoldDB" id="A0A4R1QQ97"/>
<evidence type="ECO:0000256" key="1">
    <source>
        <dbReference type="ARBA" id="ARBA00007125"/>
    </source>
</evidence>
<dbReference type="GO" id="GO:0016462">
    <property type="term" value="F:pyrophosphatase activity"/>
    <property type="evidence" value="ECO:0007669"/>
    <property type="project" value="TreeGrafter"/>
</dbReference>
<gene>
    <name evidence="4" type="ORF">EDD76_113124</name>
</gene>
<dbReference type="PANTHER" id="PTHR30005">
    <property type="entry name" value="EXOPOLYPHOSPHATASE"/>
    <property type="match status" value="1"/>
</dbReference>
<accession>A0A4R1QQ97</accession>
<organism evidence="4 5">
    <name type="scientific">Kineothrix alysoides</name>
    <dbReference type="NCBI Taxonomy" id="1469948"/>
    <lineage>
        <taxon>Bacteria</taxon>
        <taxon>Bacillati</taxon>
        <taxon>Bacillota</taxon>
        <taxon>Clostridia</taxon>
        <taxon>Lachnospirales</taxon>
        <taxon>Lachnospiraceae</taxon>
        <taxon>Kineothrix</taxon>
    </lineage>
</organism>
<dbReference type="Pfam" id="PF02541">
    <property type="entry name" value="Ppx-GppA"/>
    <property type="match status" value="1"/>
</dbReference>
<sequence length="512" mass="58630">MKTFAAIDVGSFELSMKIFEISAKDGMKEVDHIRHRIDLGTGTYAVGKMANDKVDELCHYLNEYTKIMKSYKVSEYKAYGTSAIRESENAIIVLDQIRQRTGIDIEVLSNSEQRFLDYKSIAFMGEDFNKFIEKGTVIADIGGGSIQISLFDKDALVATQNLRLGVLRLRDYMNQLGAGRGQYEALIEELVNAQLSVFKKLYLKEREINNIIIVDDYISTLVQKRLFSERVSGYVNAKNFEQFLEVFREKTVQELTKLFDMPEENITLLYISSILLKRMIEVMNAELLWAPGVTLCDGIAYEYAQNNKIVLPEHDFEQDIIACARNISKRYMGSRKRGETLEKIALTVFDSMKKVHGLEKRDRLLLRIATLLHDCGKYISMVNLGECSYSIIMATEIIGLSHEEREIVANVVKYNHSEFVYYTEMGKESELSREIYLKMAKLTAILRVANGLDRSHKQKFKDVKAVLKDDVLTITVDTNDDITLEKGMFSGGAEFFEEVYSVRPMIKQRRSL</sequence>
<dbReference type="RefSeq" id="WP_031389465.1">
    <property type="nucleotide sequence ID" value="NZ_JPNB01000001.1"/>
</dbReference>
<dbReference type="Proteomes" id="UP000295718">
    <property type="component" value="Unassembled WGS sequence"/>
</dbReference>
<evidence type="ECO:0000313" key="5">
    <source>
        <dbReference type="Proteomes" id="UP000295718"/>
    </source>
</evidence>
<feature type="domain" description="Ppx/GppA phosphatase C-terminal" evidence="3">
    <location>
        <begin position="324"/>
        <end position="478"/>
    </location>
</feature>
<dbReference type="InterPro" id="IPR048950">
    <property type="entry name" value="Ppx_GppA_C"/>
</dbReference>
<dbReference type="PANTHER" id="PTHR30005:SF0">
    <property type="entry name" value="RETROGRADE REGULATION PROTEIN 2"/>
    <property type="match status" value="1"/>
</dbReference>
<dbReference type="OrthoDB" id="9814545at2"/>
<dbReference type="InterPro" id="IPR050273">
    <property type="entry name" value="GppA/Ppx_hydrolase"/>
</dbReference>
<dbReference type="STRING" id="1469948.GCA_000732725_00709"/>
<feature type="domain" description="Ppx/GppA phosphatase N-terminal" evidence="2">
    <location>
        <begin position="20"/>
        <end position="304"/>
    </location>
</feature>
<comment type="similarity">
    <text evidence="1">Belongs to the GppA/Ppx family.</text>
</comment>
<dbReference type="CDD" id="cd24006">
    <property type="entry name" value="ASKHA_NBD_PPX_GppA"/>
    <property type="match status" value="1"/>
</dbReference>
<dbReference type="InterPro" id="IPR003695">
    <property type="entry name" value="Ppx_GppA_N"/>
</dbReference>
<reference evidence="4 5" key="1">
    <citation type="submission" date="2019-03" db="EMBL/GenBank/DDBJ databases">
        <title>Genomic Encyclopedia of Type Strains, Phase IV (KMG-IV): sequencing the most valuable type-strain genomes for metagenomic binning, comparative biology and taxonomic classification.</title>
        <authorList>
            <person name="Goeker M."/>
        </authorList>
    </citation>
    <scope>NUCLEOTIDE SEQUENCE [LARGE SCALE GENOMIC DNA]</scope>
    <source>
        <strain evidence="4 5">DSM 100556</strain>
    </source>
</reference>
<protein>
    <submittedName>
        <fullName evidence="4">Exopolyphosphatase/guanosine-5'-triphosphate, 3'-diphosphate pyrophosphatase</fullName>
    </submittedName>
</protein>
<comment type="caution">
    <text evidence="4">The sequence shown here is derived from an EMBL/GenBank/DDBJ whole genome shotgun (WGS) entry which is preliminary data.</text>
</comment>
<dbReference type="Pfam" id="PF21447">
    <property type="entry name" value="Ppx-GppA_III"/>
    <property type="match status" value="1"/>
</dbReference>
<dbReference type="InterPro" id="IPR043129">
    <property type="entry name" value="ATPase_NBD"/>
</dbReference>
<dbReference type="Gene3D" id="3.30.420.40">
    <property type="match status" value="1"/>
</dbReference>
<dbReference type="Gene3D" id="1.10.3210.10">
    <property type="entry name" value="Hypothetical protein af1432"/>
    <property type="match status" value="1"/>
</dbReference>
<dbReference type="SUPFAM" id="SSF109604">
    <property type="entry name" value="HD-domain/PDEase-like"/>
    <property type="match status" value="1"/>
</dbReference>
<dbReference type="EMBL" id="SLUO01000013">
    <property type="protein sequence ID" value="TCL55986.1"/>
    <property type="molecule type" value="Genomic_DNA"/>
</dbReference>
<proteinExistence type="inferred from homology"/>
<evidence type="ECO:0000259" key="2">
    <source>
        <dbReference type="Pfam" id="PF02541"/>
    </source>
</evidence>
<keyword evidence="5" id="KW-1185">Reference proteome</keyword>
<evidence type="ECO:0000313" key="4">
    <source>
        <dbReference type="EMBL" id="TCL55986.1"/>
    </source>
</evidence>
<dbReference type="Gene3D" id="3.30.420.150">
    <property type="entry name" value="Exopolyphosphatase. Domain 2"/>
    <property type="match status" value="1"/>
</dbReference>
<dbReference type="SUPFAM" id="SSF53067">
    <property type="entry name" value="Actin-like ATPase domain"/>
    <property type="match status" value="2"/>
</dbReference>
<name>A0A4R1QQ97_9FIRM</name>